<proteinExistence type="predicted"/>
<reference evidence="2" key="2">
    <citation type="journal article" date="2023" name="IMA Fungus">
        <title>Comparative genomic study of the Penicillium genus elucidates a diverse pangenome and 15 lateral gene transfer events.</title>
        <authorList>
            <person name="Petersen C."/>
            <person name="Sorensen T."/>
            <person name="Nielsen M.R."/>
            <person name="Sondergaard T.E."/>
            <person name="Sorensen J.L."/>
            <person name="Fitzpatrick D.A."/>
            <person name="Frisvad J.C."/>
            <person name="Nielsen K.L."/>
        </authorList>
    </citation>
    <scope>NUCLEOTIDE SEQUENCE</scope>
    <source>
        <strain evidence="2">IBT 21472</strain>
    </source>
</reference>
<keyword evidence="3" id="KW-1185">Reference proteome</keyword>
<evidence type="ECO:0000256" key="1">
    <source>
        <dbReference type="SAM" id="MobiDB-lite"/>
    </source>
</evidence>
<feature type="compositionally biased region" description="Polar residues" evidence="1">
    <location>
        <begin position="14"/>
        <end position="27"/>
    </location>
</feature>
<accession>A0A9W9U5U0</accession>
<comment type="caution">
    <text evidence="2">The sequence shown here is derived from an EMBL/GenBank/DDBJ whole genome shotgun (WGS) entry which is preliminary data.</text>
</comment>
<sequence length="129" mass="14426">MAGRSTRAGGRSTPVDTVNPQQLQQPQCEEAHLQTPPQTHQGLSPPRTRRDSTLHNDWNGDDIPMADNIPTADNTFHPTFQMPHSAYSTFNAAFPPRSTGNVDRAALNNIVEQSFQQFWFDFAETLFVS</sequence>
<feature type="region of interest" description="Disordered" evidence="1">
    <location>
        <begin position="1"/>
        <end position="77"/>
    </location>
</feature>
<organism evidence="2 3">
    <name type="scientific">Penicillium atrosanguineum</name>
    <dbReference type="NCBI Taxonomy" id="1132637"/>
    <lineage>
        <taxon>Eukaryota</taxon>
        <taxon>Fungi</taxon>
        <taxon>Dikarya</taxon>
        <taxon>Ascomycota</taxon>
        <taxon>Pezizomycotina</taxon>
        <taxon>Eurotiomycetes</taxon>
        <taxon>Eurotiomycetidae</taxon>
        <taxon>Eurotiales</taxon>
        <taxon>Aspergillaceae</taxon>
        <taxon>Penicillium</taxon>
    </lineage>
</organism>
<dbReference type="AlphaFoldDB" id="A0A9W9U5U0"/>
<evidence type="ECO:0000313" key="3">
    <source>
        <dbReference type="Proteomes" id="UP001147746"/>
    </source>
</evidence>
<name>A0A9W9U5U0_9EURO</name>
<gene>
    <name evidence="2" type="ORF">N7476_005105</name>
</gene>
<reference evidence="2" key="1">
    <citation type="submission" date="2022-12" db="EMBL/GenBank/DDBJ databases">
        <authorList>
            <person name="Petersen C."/>
        </authorList>
    </citation>
    <scope>NUCLEOTIDE SEQUENCE</scope>
    <source>
        <strain evidence="2">IBT 21472</strain>
    </source>
</reference>
<evidence type="ECO:0000313" key="2">
    <source>
        <dbReference type="EMBL" id="KAJ5318685.1"/>
    </source>
</evidence>
<protein>
    <submittedName>
        <fullName evidence="2">Uncharacterized protein</fullName>
    </submittedName>
</protein>
<dbReference type="EMBL" id="JAPZBO010000004">
    <property type="protein sequence ID" value="KAJ5318685.1"/>
    <property type="molecule type" value="Genomic_DNA"/>
</dbReference>
<dbReference type="Proteomes" id="UP001147746">
    <property type="component" value="Unassembled WGS sequence"/>
</dbReference>